<dbReference type="RefSeq" id="XP_046049647.1">
    <property type="nucleotide sequence ID" value="XM_046198088.1"/>
</dbReference>
<dbReference type="Gene3D" id="1.25.40.10">
    <property type="entry name" value="Tetratricopeptide repeat domain"/>
    <property type="match status" value="2"/>
</dbReference>
<dbReference type="Proteomes" id="UP000720189">
    <property type="component" value="Unassembled WGS sequence"/>
</dbReference>
<dbReference type="EMBL" id="JAGMUX010000008">
    <property type="protein sequence ID" value="KAH7250328.1"/>
    <property type="molecule type" value="Genomic_DNA"/>
</dbReference>
<protein>
    <submittedName>
        <fullName evidence="2">CHAT domain-containing protein</fullName>
    </submittedName>
</protein>
<evidence type="ECO:0000313" key="3">
    <source>
        <dbReference type="Proteomes" id="UP000720189"/>
    </source>
</evidence>
<gene>
    <name evidence="2" type="ORF">BKA55DRAFT_676111</name>
</gene>
<keyword evidence="3" id="KW-1185">Reference proteome</keyword>
<dbReference type="Pfam" id="PF12770">
    <property type="entry name" value="CHAT"/>
    <property type="match status" value="1"/>
</dbReference>
<dbReference type="InterPro" id="IPR011990">
    <property type="entry name" value="TPR-like_helical_dom_sf"/>
</dbReference>
<dbReference type="GeneID" id="70228042"/>
<sequence length="1326" mass="146938">MDKIMLDEDLSWLSDAIDVAILRAIENRVFLIGIIADLLRDILDYFELTMDHKYLEQGINLGIAALPHMQDTEPNRRSILTDFAKLYVLRYEWYGDINDVDNALSYSRMALSPSPQSSIPDYSVHHDIALLLWEKHLAVGGVNILDLYIQSCNAVLDQADPGDPQISHYMSMRAIGFEARFDLSSDLDALQKAIFDCEASLEITSKDDPERLERLQNLCSCLGHRFEKSGTVAELDKIIQVCEEADSISASHQRFQIEWIEVALGRWLKERYWFTSQPRDLDRALKISEKALLLTPDAPGPLANLGSLLRLRFRRLGDMTDIDRCIELTKRACSIITPEDPLAADLSNLLATAYASRFNAKGDITDSENSVTESRKTIEVMSPDNPRHPTSMEILEEAITLSSGVLDKKAFSNHDWPLWLAVHGNLLALRFRAQGSIDDVQDAVRVTTEAVSADIFSQSATPYVLTANAHCLRTRFEISARLEDIDRAIELANKAVEVTQEKASSMPDSLLTLSTCPSNRSVITGTLADLHHAIEAAKSAVQLTPTGSIHWVPRMEQLSRCYAFRHCLTRSASDLNEAIRTITMAIDETPDYRPEKPRLISVKATHLYHRSLIGGNNSRIDQDEALELFQRALELLPQGSVDRVQSLILFGCALMGRFFESRAIADGDRSIETLRQSLCEMDSNDPSFTGVLNSLGMSLIMRFATQQNSSLKDLEDAVSYFTQCFRNHYGDGQHIERIQGAMGAADILCYLGRPQEATEILQDAIASLPLVTSQSLPQLDQQILLKGVSGLATSVAAVALEAGASAAEALMLLERGRGIIAGLLMGPQPADMEMLDVETDAAFMQARERLQTLSAGGRSVLDLLDMDESLARSSHILHSKALREAEEELLTIVRRIQENPNTKGFLKPPSESEVLQVLNDDTIVVVNEDNLRCDALILSQSVGTRLVPLKKLHSLDVRTRLDGLTSSRPYTEPTLLEWLWDVIAQPVLNELGFCEPSSDGHPPRISWIMTGSLHPFPIHAAGLHINGSRNTVIDRVMSSCASSLRSFVSGRSKSVEPLEVSQTKQALLVSMRQTPFRPNLPDLPLAVEEIDKLETLTSKLGLETIRLDCPDRTTLLKHLESCTFFHFAGHGESDPLDPSCSGLMLKDSLITVNDLQGGLQGQSNLVQHDAFLSYLSACLTGANDAVGLEDENIHTIGAFQLSGFRHVIGAQLQVFDATCSLVAESVYKNLTSNPLTDLAVCASLHFAVKQARDAWLSGLSGTTETREPPSETSEECKAKSLDKLTWILDNQSFKMLISRNGRLNLQRKQPSKHKKAEWISYVHYGP</sequence>
<name>A0A9P9H4S9_FUSRE</name>
<feature type="domain" description="CHAT" evidence="1">
    <location>
        <begin position="975"/>
        <end position="1241"/>
    </location>
</feature>
<dbReference type="SUPFAM" id="SSF48452">
    <property type="entry name" value="TPR-like"/>
    <property type="match status" value="1"/>
</dbReference>
<organism evidence="2 3">
    <name type="scientific">Fusarium redolens</name>
    <dbReference type="NCBI Taxonomy" id="48865"/>
    <lineage>
        <taxon>Eukaryota</taxon>
        <taxon>Fungi</taxon>
        <taxon>Dikarya</taxon>
        <taxon>Ascomycota</taxon>
        <taxon>Pezizomycotina</taxon>
        <taxon>Sordariomycetes</taxon>
        <taxon>Hypocreomycetidae</taxon>
        <taxon>Hypocreales</taxon>
        <taxon>Nectriaceae</taxon>
        <taxon>Fusarium</taxon>
        <taxon>Fusarium redolens species complex</taxon>
    </lineage>
</organism>
<dbReference type="InterPro" id="IPR024983">
    <property type="entry name" value="CHAT_dom"/>
</dbReference>
<dbReference type="OrthoDB" id="5106800at2759"/>
<proteinExistence type="predicted"/>
<comment type="caution">
    <text evidence="2">The sequence shown here is derived from an EMBL/GenBank/DDBJ whole genome shotgun (WGS) entry which is preliminary data.</text>
</comment>
<accession>A0A9P9H4S9</accession>
<evidence type="ECO:0000259" key="1">
    <source>
        <dbReference type="Pfam" id="PF12770"/>
    </source>
</evidence>
<evidence type="ECO:0000313" key="2">
    <source>
        <dbReference type="EMBL" id="KAH7250328.1"/>
    </source>
</evidence>
<reference evidence="2" key="1">
    <citation type="journal article" date="2021" name="Nat. Commun.">
        <title>Genetic determinants of endophytism in the Arabidopsis root mycobiome.</title>
        <authorList>
            <person name="Mesny F."/>
            <person name="Miyauchi S."/>
            <person name="Thiergart T."/>
            <person name="Pickel B."/>
            <person name="Atanasova L."/>
            <person name="Karlsson M."/>
            <person name="Huettel B."/>
            <person name="Barry K.W."/>
            <person name="Haridas S."/>
            <person name="Chen C."/>
            <person name="Bauer D."/>
            <person name="Andreopoulos W."/>
            <person name="Pangilinan J."/>
            <person name="LaButti K."/>
            <person name="Riley R."/>
            <person name="Lipzen A."/>
            <person name="Clum A."/>
            <person name="Drula E."/>
            <person name="Henrissat B."/>
            <person name="Kohler A."/>
            <person name="Grigoriev I.V."/>
            <person name="Martin F.M."/>
            <person name="Hacquard S."/>
        </authorList>
    </citation>
    <scope>NUCLEOTIDE SEQUENCE</scope>
    <source>
        <strain evidence="2">MPI-CAGE-AT-0023</strain>
    </source>
</reference>